<dbReference type="CDD" id="cd04301">
    <property type="entry name" value="NAT_SF"/>
    <property type="match status" value="1"/>
</dbReference>
<reference evidence="2 3" key="1">
    <citation type="submission" date="2018-07" db="EMBL/GenBank/DDBJ databases">
        <title>Genomic Encyclopedia of Type Strains, Phase III (KMG-III): the genomes of soil and plant-associated and newly described type strains.</title>
        <authorList>
            <person name="Whitman W."/>
        </authorList>
    </citation>
    <scope>NUCLEOTIDE SEQUENCE [LARGE SCALE GENOMIC DNA]</scope>
    <source>
        <strain evidence="2 3">CECT 8333</strain>
    </source>
</reference>
<evidence type="ECO:0000259" key="1">
    <source>
        <dbReference type="PROSITE" id="PS51186"/>
    </source>
</evidence>
<gene>
    <name evidence="2" type="ORF">DFP94_108144</name>
</gene>
<dbReference type="PROSITE" id="PS51186">
    <property type="entry name" value="GNAT"/>
    <property type="match status" value="2"/>
</dbReference>
<evidence type="ECO:0000313" key="3">
    <source>
        <dbReference type="Proteomes" id="UP000253090"/>
    </source>
</evidence>
<dbReference type="InterPro" id="IPR016181">
    <property type="entry name" value="Acyl_CoA_acyltransferase"/>
</dbReference>
<sequence>MNKIEVRSYRGALPQAYSALIPKELLPLVQELPPSFAALGASLGDQPVGLVVASVHTDGPSAAKAANLRAVVIDARYRRQGIGSRLLGMLEPLLRENGAAEIRAEYVGPAEPCAVETAFLRSCGFTASTPAIHVWSGPLRKILEDLPRIGRLSFPADFSFGPLSGLSSGERVAITRGKGDWYPPILDPFAEEECIDPEHSLILRYRDVPVGWIILERFDERTVLFKSMFVREKHQRLARAIALGAEASRRIIAEGKLTESIFFVEADNEDMVRFMNRQIDHPSIHKEILWRTVKAL</sequence>
<dbReference type="Proteomes" id="UP000253090">
    <property type="component" value="Unassembled WGS sequence"/>
</dbReference>
<dbReference type="EMBL" id="QPJW01000008">
    <property type="protein sequence ID" value="RCX17783.1"/>
    <property type="molecule type" value="Genomic_DNA"/>
</dbReference>
<feature type="domain" description="N-acetyltransferase" evidence="1">
    <location>
        <begin position="161"/>
        <end position="296"/>
    </location>
</feature>
<dbReference type="AlphaFoldDB" id="A0A369B8D4"/>
<protein>
    <submittedName>
        <fullName evidence="2">Acetyltransferase (GNAT) family protein</fullName>
    </submittedName>
</protein>
<dbReference type="Gene3D" id="3.40.630.30">
    <property type="match status" value="1"/>
</dbReference>
<dbReference type="GO" id="GO:0016747">
    <property type="term" value="F:acyltransferase activity, transferring groups other than amino-acyl groups"/>
    <property type="evidence" value="ECO:0007669"/>
    <property type="project" value="InterPro"/>
</dbReference>
<dbReference type="RefSeq" id="WP_114497879.1">
    <property type="nucleotide sequence ID" value="NZ_QPJW01000008.1"/>
</dbReference>
<dbReference type="Pfam" id="PF00583">
    <property type="entry name" value="Acetyltransf_1"/>
    <property type="match status" value="1"/>
</dbReference>
<keyword evidence="3" id="KW-1185">Reference proteome</keyword>
<feature type="domain" description="N-acetyltransferase" evidence="1">
    <location>
        <begin position="1"/>
        <end position="144"/>
    </location>
</feature>
<comment type="caution">
    <text evidence="2">The sequence shown here is derived from an EMBL/GenBank/DDBJ whole genome shotgun (WGS) entry which is preliminary data.</text>
</comment>
<accession>A0A369B8D4</accession>
<keyword evidence="2" id="KW-0808">Transferase</keyword>
<name>A0A369B8D4_9BACL</name>
<organism evidence="2 3">
    <name type="scientific">Fontibacillus phaseoli</name>
    <dbReference type="NCBI Taxonomy" id="1416533"/>
    <lineage>
        <taxon>Bacteria</taxon>
        <taxon>Bacillati</taxon>
        <taxon>Bacillota</taxon>
        <taxon>Bacilli</taxon>
        <taxon>Bacillales</taxon>
        <taxon>Paenibacillaceae</taxon>
        <taxon>Fontibacillus</taxon>
    </lineage>
</organism>
<dbReference type="SUPFAM" id="SSF55729">
    <property type="entry name" value="Acyl-CoA N-acyltransferases (Nat)"/>
    <property type="match status" value="2"/>
</dbReference>
<evidence type="ECO:0000313" key="2">
    <source>
        <dbReference type="EMBL" id="RCX17783.1"/>
    </source>
</evidence>
<dbReference type="InterPro" id="IPR000182">
    <property type="entry name" value="GNAT_dom"/>
</dbReference>
<dbReference type="OrthoDB" id="2609247at2"/>
<proteinExistence type="predicted"/>